<keyword evidence="3" id="KW-1185">Reference proteome</keyword>
<dbReference type="GO" id="GO:0016491">
    <property type="term" value="F:oxidoreductase activity"/>
    <property type="evidence" value="ECO:0007669"/>
    <property type="project" value="InterPro"/>
</dbReference>
<protein>
    <recommendedName>
        <fullName evidence="1">Fatty acid hydroxylase domain-containing protein</fullName>
    </recommendedName>
</protein>
<name>A0AB34JPS2_PRYPA</name>
<sequence length="252" mass="27069">MAHPGTSALSSPAGFEQAYDALREMRGSSGRTLLHISQLEEVSPGLAAKLSERVNFNVPRTARDALACFFSHATSRFIAGMLGLTVVARCFLGPPTAVDAIVAIATAIGWCFQEHLIHEKLLHSSEPWFGSDIHRWHHALPYYHVSLDGVGLAACWFAAVGAMAIALGHACAAPAPALTGLAVYTLFGGVYEAAHYIAHTRVPLPRGLNNVRAHHMKHHLVDNAYWFAFTLPAIDRILGTDGNARDASSKGS</sequence>
<comment type="caution">
    <text evidence="2">The sequence shown here is derived from an EMBL/GenBank/DDBJ whole genome shotgun (WGS) entry which is preliminary data.</text>
</comment>
<gene>
    <name evidence="2" type="ORF">AB1Y20_018038</name>
</gene>
<dbReference type="Proteomes" id="UP001515480">
    <property type="component" value="Unassembled WGS sequence"/>
</dbReference>
<dbReference type="AlphaFoldDB" id="A0AB34JPS2"/>
<dbReference type="GO" id="GO:0008610">
    <property type="term" value="P:lipid biosynthetic process"/>
    <property type="evidence" value="ECO:0007669"/>
    <property type="project" value="InterPro"/>
</dbReference>
<evidence type="ECO:0000313" key="2">
    <source>
        <dbReference type="EMBL" id="KAL1523078.1"/>
    </source>
</evidence>
<dbReference type="InterPro" id="IPR006694">
    <property type="entry name" value="Fatty_acid_hydroxylase"/>
</dbReference>
<dbReference type="GO" id="GO:0005506">
    <property type="term" value="F:iron ion binding"/>
    <property type="evidence" value="ECO:0007669"/>
    <property type="project" value="InterPro"/>
</dbReference>
<reference evidence="2 3" key="1">
    <citation type="journal article" date="2024" name="Science">
        <title>Giant polyketide synthase enzymes in the biosynthesis of giant marine polyether toxins.</title>
        <authorList>
            <person name="Fallon T.R."/>
            <person name="Shende V.V."/>
            <person name="Wierzbicki I.H."/>
            <person name="Pendleton A.L."/>
            <person name="Watervoot N.F."/>
            <person name="Auber R.P."/>
            <person name="Gonzalez D.J."/>
            <person name="Wisecaver J.H."/>
            <person name="Moore B.S."/>
        </authorList>
    </citation>
    <scope>NUCLEOTIDE SEQUENCE [LARGE SCALE GENOMIC DNA]</scope>
    <source>
        <strain evidence="2 3">12B1</strain>
    </source>
</reference>
<proteinExistence type="predicted"/>
<dbReference type="Pfam" id="PF04116">
    <property type="entry name" value="FA_hydroxylase"/>
    <property type="match status" value="1"/>
</dbReference>
<evidence type="ECO:0000259" key="1">
    <source>
        <dbReference type="Pfam" id="PF04116"/>
    </source>
</evidence>
<evidence type="ECO:0000313" key="3">
    <source>
        <dbReference type="Proteomes" id="UP001515480"/>
    </source>
</evidence>
<organism evidence="2 3">
    <name type="scientific">Prymnesium parvum</name>
    <name type="common">Toxic golden alga</name>
    <dbReference type="NCBI Taxonomy" id="97485"/>
    <lineage>
        <taxon>Eukaryota</taxon>
        <taxon>Haptista</taxon>
        <taxon>Haptophyta</taxon>
        <taxon>Prymnesiophyceae</taxon>
        <taxon>Prymnesiales</taxon>
        <taxon>Prymnesiaceae</taxon>
        <taxon>Prymnesium</taxon>
    </lineage>
</organism>
<dbReference type="EMBL" id="JBGBPQ010000006">
    <property type="protein sequence ID" value="KAL1523078.1"/>
    <property type="molecule type" value="Genomic_DNA"/>
</dbReference>
<feature type="domain" description="Fatty acid hydroxylase" evidence="1">
    <location>
        <begin position="105"/>
        <end position="240"/>
    </location>
</feature>
<accession>A0AB34JPS2</accession>